<organism evidence="1 2">
    <name type="scientific">Winogradskyella vincentii</name>
    <dbReference type="NCBI Taxonomy" id="2877122"/>
    <lineage>
        <taxon>Bacteria</taxon>
        <taxon>Pseudomonadati</taxon>
        <taxon>Bacteroidota</taxon>
        <taxon>Flavobacteriia</taxon>
        <taxon>Flavobacteriales</taxon>
        <taxon>Flavobacteriaceae</taxon>
        <taxon>Winogradskyella</taxon>
    </lineage>
</organism>
<name>A0ABS7Y3G1_9FLAO</name>
<reference evidence="2" key="1">
    <citation type="submission" date="2023-07" db="EMBL/GenBank/DDBJ databases">
        <authorList>
            <person name="Yue Y."/>
        </authorList>
    </citation>
    <scope>NUCLEOTIDE SEQUENCE [LARGE SCALE GENOMIC DNA]</scope>
    <source>
        <strain evidence="2">2Y89</strain>
    </source>
</reference>
<evidence type="ECO:0000313" key="2">
    <source>
        <dbReference type="Proteomes" id="UP001198402"/>
    </source>
</evidence>
<proteinExistence type="predicted"/>
<accession>A0ABS7Y3G1</accession>
<gene>
    <name evidence="1" type="ORF">LBV24_14605</name>
</gene>
<dbReference type="RefSeq" id="WP_224479405.1">
    <property type="nucleotide sequence ID" value="NZ_JAIUJS010000012.1"/>
</dbReference>
<dbReference type="Proteomes" id="UP001198402">
    <property type="component" value="Unassembled WGS sequence"/>
</dbReference>
<protein>
    <submittedName>
        <fullName evidence="1">Uncharacterized protein</fullName>
    </submittedName>
</protein>
<dbReference type="EMBL" id="JAIUJS010000012">
    <property type="protein sequence ID" value="MCA0154459.1"/>
    <property type="molecule type" value="Genomic_DNA"/>
</dbReference>
<keyword evidence="2" id="KW-1185">Reference proteome</keyword>
<sequence>MRIKIVTLWLLLITISFSSLNSQNAYLNAKFLGETNIDSLKTELRKVINDPVYITELQSEEIEGLKTFLSFLENPFDNSIEFTKLDIEEALKDADSIKTTKDIEGQADADGDGIGDAFDLCPNEAGYNFMNGCPATLKQVSDFEVYMKSVQKLKNVASDNIKPISLEGVTGFTGNSGLTSVVDGLAKFLVDRSKKEIALTFFENFNDRLNTELEIKFKENGKDVTIKVNPSELMPTTYLLLQSSEAYAIPSMGETWITAFKSDLDNLPLNTLNALKASPEFKESIVGHYTLVIGDLIMELKEGTHPQIIIEKLSEEYNDNKFRIDQFLGAFSLISANIIKGENGDLVWAELNDITSMTPDEQGYFFGWIYQEGRSKNIISSVSEPQIIYADTKLVIQQVDEIKNLFNDIKAIADTKSDDYLLKYSELITSTIESLNGINSLSFIDGTNFGIKSDEFLNKLLPLSKDLNNFLNSISEKSYGKSLIHTLSFLKNITGLENDNKLVKQVSFYGNFLVDMVNASELKDGASNEVTQILDKYALPVSSYRIKRQAKWSIDLNAYPGISANYEFSDSDSGSLGITAPIGFSFSKKNKKDKNESASHSIFLSAIDIGAPFSYRLTNDEAEGLPEEITWEQIFAPGLFYVHGFRNSPFAISVGVQYSPLLRKIEENNVLDEKNIIKVSASLVIDIPMFNLARSSN</sequence>
<evidence type="ECO:0000313" key="1">
    <source>
        <dbReference type="EMBL" id="MCA0154459.1"/>
    </source>
</evidence>
<comment type="caution">
    <text evidence="1">The sequence shown here is derived from an EMBL/GenBank/DDBJ whole genome shotgun (WGS) entry which is preliminary data.</text>
</comment>